<dbReference type="EMBL" id="AUBJ02000001">
    <property type="protein sequence ID" value="MCP2331368.1"/>
    <property type="molecule type" value="Genomic_DNA"/>
</dbReference>
<sequence length="261" mass="26222">MDLRLSGKTAVVTGGSRGIGRAIAAVLAEQGVRVVVGARRAPDPPVPGTTAVTADLGTEQGARDLAGAALAELGAVDVLVNNVGGGDGGDGQTSGFLGTSDALWHATFELNLFSAVRVTRHLLPSLLDQRGSIVTVSSNAARTPGAGPLPYAVAKAALTAFAKGLDAEYGPRGVRVNTVSPGPVRTDLWEHPEGYGAALARSLGIPLDDLLAGLPDASGMTTGRLVEPLEVAHLVAYLASPLAASVAGADLLIDGGATRTL</sequence>
<evidence type="ECO:0000256" key="2">
    <source>
        <dbReference type="ARBA" id="ARBA00023002"/>
    </source>
</evidence>
<dbReference type="RefSeq" id="WP_026420718.1">
    <property type="nucleotide sequence ID" value="NZ_AUBJ02000001.1"/>
</dbReference>
<gene>
    <name evidence="3" type="ORF">G443_001638</name>
</gene>
<dbReference type="InterPro" id="IPR036291">
    <property type="entry name" value="NAD(P)-bd_dom_sf"/>
</dbReference>
<keyword evidence="4" id="KW-1185">Reference proteome</keyword>
<evidence type="ECO:0000256" key="1">
    <source>
        <dbReference type="ARBA" id="ARBA00006484"/>
    </source>
</evidence>
<proteinExistence type="inferred from homology"/>
<dbReference type="PRINTS" id="PR00080">
    <property type="entry name" value="SDRFAMILY"/>
</dbReference>
<dbReference type="PANTHER" id="PTHR42760:SF133">
    <property type="entry name" value="3-OXOACYL-[ACYL-CARRIER-PROTEIN] REDUCTASE"/>
    <property type="match status" value="1"/>
</dbReference>
<dbReference type="Gene3D" id="3.40.50.720">
    <property type="entry name" value="NAD(P)-binding Rossmann-like Domain"/>
    <property type="match status" value="1"/>
</dbReference>
<reference evidence="3 4" key="1">
    <citation type="submission" date="2022-06" db="EMBL/GenBank/DDBJ databases">
        <title>Genomic Encyclopedia of Type Strains, Phase I: the one thousand microbial genomes (KMG-I) project.</title>
        <authorList>
            <person name="Kyrpides N."/>
        </authorList>
    </citation>
    <scope>NUCLEOTIDE SEQUENCE [LARGE SCALE GENOMIC DNA]</scope>
    <source>
        <strain evidence="3 4">DSM 43889</strain>
    </source>
</reference>
<comment type="similarity">
    <text evidence="1">Belongs to the short-chain dehydrogenases/reductases (SDR) family.</text>
</comment>
<dbReference type="SUPFAM" id="SSF51735">
    <property type="entry name" value="NAD(P)-binding Rossmann-fold domains"/>
    <property type="match status" value="1"/>
</dbReference>
<organism evidence="3 4">
    <name type="scientific">Actinoalloteichus caeruleus DSM 43889</name>
    <dbReference type="NCBI Taxonomy" id="1120930"/>
    <lineage>
        <taxon>Bacteria</taxon>
        <taxon>Bacillati</taxon>
        <taxon>Actinomycetota</taxon>
        <taxon>Actinomycetes</taxon>
        <taxon>Pseudonocardiales</taxon>
        <taxon>Pseudonocardiaceae</taxon>
        <taxon>Actinoalloteichus</taxon>
        <taxon>Actinoalloteichus cyanogriseus</taxon>
    </lineage>
</organism>
<dbReference type="PANTHER" id="PTHR42760">
    <property type="entry name" value="SHORT-CHAIN DEHYDROGENASES/REDUCTASES FAMILY MEMBER"/>
    <property type="match status" value="1"/>
</dbReference>
<protein>
    <submittedName>
        <fullName evidence="3">NAD(P)-dependent dehydrogenase, short-chain alcohol dehydrogenase family</fullName>
    </submittedName>
</protein>
<dbReference type="Pfam" id="PF13561">
    <property type="entry name" value="adh_short_C2"/>
    <property type="match status" value="1"/>
</dbReference>
<comment type="caution">
    <text evidence="3">The sequence shown here is derived from an EMBL/GenBank/DDBJ whole genome shotgun (WGS) entry which is preliminary data.</text>
</comment>
<evidence type="ECO:0000313" key="4">
    <source>
        <dbReference type="Proteomes" id="UP000791080"/>
    </source>
</evidence>
<name>A0ABT1JG05_ACTCY</name>
<keyword evidence="2" id="KW-0560">Oxidoreductase</keyword>
<dbReference type="Proteomes" id="UP000791080">
    <property type="component" value="Unassembled WGS sequence"/>
</dbReference>
<dbReference type="PRINTS" id="PR00081">
    <property type="entry name" value="GDHRDH"/>
</dbReference>
<evidence type="ECO:0000313" key="3">
    <source>
        <dbReference type="EMBL" id="MCP2331368.1"/>
    </source>
</evidence>
<dbReference type="InterPro" id="IPR002347">
    <property type="entry name" value="SDR_fam"/>
</dbReference>
<accession>A0ABT1JG05</accession>